<evidence type="ECO:0000313" key="2">
    <source>
        <dbReference type="EMBL" id="BAF60518.1"/>
    </source>
</evidence>
<dbReference type="SUPFAM" id="SSF53098">
    <property type="entry name" value="Ribonuclease H-like"/>
    <property type="match status" value="1"/>
</dbReference>
<dbReference type="KEGG" id="pth:PTH_2337"/>
<feature type="region of interest" description="Disordered" evidence="1">
    <location>
        <begin position="1"/>
        <end position="31"/>
    </location>
</feature>
<protein>
    <recommendedName>
        <fullName evidence="4">Transposase IS4-like domain-containing protein</fullName>
    </recommendedName>
</protein>
<sequence length="228" mass="25570">MAHIPWGEAQGRTQDPHRHRTHRQHQKHRTFSGNTAEIKTISIGPWLKDHILLFDLGYFKYELFSRIRKNEGYFVSRLKTTANPTIVSVLRTYHGNAIDLAGKKLRDVLPLLQQVKPFHLPGKHSLACNLHGNGNLLRFQAFGKRPRRLPAGSRSQGPEKAGRVDALIAAGNRRLDGGVHLPALVRLENGAGFPFNPAAVLLFRHQGHRRPGSEPGDFDVPRVACKSF</sequence>
<name>A5CZR2_PELTS</name>
<dbReference type="PANTHER" id="PTHR33258:SF1">
    <property type="entry name" value="TRANSPOSASE INSL FOR INSERTION SEQUENCE ELEMENT IS186A-RELATED"/>
    <property type="match status" value="1"/>
</dbReference>
<organism evidence="2 3">
    <name type="scientific">Pelotomaculum thermopropionicum (strain DSM 13744 / JCM 10971 / SI)</name>
    <dbReference type="NCBI Taxonomy" id="370438"/>
    <lineage>
        <taxon>Bacteria</taxon>
        <taxon>Bacillati</taxon>
        <taxon>Bacillota</taxon>
        <taxon>Clostridia</taxon>
        <taxon>Eubacteriales</taxon>
        <taxon>Desulfotomaculaceae</taxon>
        <taxon>Pelotomaculum</taxon>
    </lineage>
</organism>
<dbReference type="STRING" id="370438.PTH_2337"/>
<evidence type="ECO:0008006" key="4">
    <source>
        <dbReference type="Google" id="ProtNLM"/>
    </source>
</evidence>
<dbReference type="InterPro" id="IPR012337">
    <property type="entry name" value="RNaseH-like_sf"/>
</dbReference>
<dbReference type="eggNOG" id="COG3385">
    <property type="taxonomic scope" value="Bacteria"/>
</dbReference>
<dbReference type="HOGENOM" id="CLU_1213884_0_0_9"/>
<gene>
    <name evidence="2" type="ordered locus">PTH_2337</name>
</gene>
<accession>A5CZR2</accession>
<evidence type="ECO:0000313" key="3">
    <source>
        <dbReference type="Proteomes" id="UP000006556"/>
    </source>
</evidence>
<dbReference type="AlphaFoldDB" id="A5CZR2"/>
<proteinExistence type="predicted"/>
<keyword evidence="3" id="KW-1185">Reference proteome</keyword>
<reference evidence="3" key="1">
    <citation type="journal article" date="2008" name="Genome Res.">
        <title>The genome of Pelotomaculum thermopropionicum reveals niche-associated evolution in anaerobic microbiota.</title>
        <authorList>
            <person name="Kosaka T."/>
            <person name="Kato S."/>
            <person name="Shimoyama T."/>
            <person name="Ishii S."/>
            <person name="Abe T."/>
            <person name="Watanabe K."/>
        </authorList>
    </citation>
    <scope>NUCLEOTIDE SEQUENCE [LARGE SCALE GENOMIC DNA]</scope>
    <source>
        <strain evidence="3">DSM 13744 / JCM 10971 / SI</strain>
    </source>
</reference>
<dbReference type="PANTHER" id="PTHR33258">
    <property type="entry name" value="TRANSPOSASE INSL FOR INSERTION SEQUENCE ELEMENT IS186A-RELATED"/>
    <property type="match status" value="1"/>
</dbReference>
<evidence type="ECO:0000256" key="1">
    <source>
        <dbReference type="SAM" id="MobiDB-lite"/>
    </source>
</evidence>
<feature type="compositionally biased region" description="Basic residues" evidence="1">
    <location>
        <begin position="17"/>
        <end position="30"/>
    </location>
</feature>
<dbReference type="EMBL" id="AP009389">
    <property type="protein sequence ID" value="BAF60518.1"/>
    <property type="molecule type" value="Genomic_DNA"/>
</dbReference>
<dbReference type="Proteomes" id="UP000006556">
    <property type="component" value="Chromosome"/>
</dbReference>